<protein>
    <submittedName>
        <fullName evidence="1">Uncharacterized protein</fullName>
    </submittedName>
</protein>
<gene>
    <name evidence="1" type="ORF">PEVE_00022023</name>
</gene>
<organism evidence="1 2">
    <name type="scientific">Porites evermanni</name>
    <dbReference type="NCBI Taxonomy" id="104178"/>
    <lineage>
        <taxon>Eukaryota</taxon>
        <taxon>Metazoa</taxon>
        <taxon>Cnidaria</taxon>
        <taxon>Anthozoa</taxon>
        <taxon>Hexacorallia</taxon>
        <taxon>Scleractinia</taxon>
        <taxon>Fungiina</taxon>
        <taxon>Poritidae</taxon>
        <taxon>Porites</taxon>
    </lineage>
</organism>
<accession>A0ABN8SJV9</accession>
<reference evidence="1 2" key="1">
    <citation type="submission" date="2022-05" db="EMBL/GenBank/DDBJ databases">
        <authorList>
            <consortium name="Genoscope - CEA"/>
            <person name="William W."/>
        </authorList>
    </citation>
    <scope>NUCLEOTIDE SEQUENCE [LARGE SCALE GENOMIC DNA]</scope>
</reference>
<comment type="caution">
    <text evidence="1">The sequence shown here is derived from an EMBL/GenBank/DDBJ whole genome shotgun (WGS) entry which is preliminary data.</text>
</comment>
<evidence type="ECO:0000313" key="1">
    <source>
        <dbReference type="EMBL" id="CAH3191528.1"/>
    </source>
</evidence>
<evidence type="ECO:0000313" key="2">
    <source>
        <dbReference type="Proteomes" id="UP001159427"/>
    </source>
</evidence>
<keyword evidence="2" id="KW-1185">Reference proteome</keyword>
<dbReference type="EMBL" id="CALNXI010002947">
    <property type="protein sequence ID" value="CAH3191528.1"/>
    <property type="molecule type" value="Genomic_DNA"/>
</dbReference>
<sequence length="59" mass="6882">MHLKELLIICSEHCPQDLFKSINNLPPSYLADRLSYQRPSRNLWSTSQQLLEPRKLTGT</sequence>
<name>A0ABN8SJV9_9CNID</name>
<dbReference type="Proteomes" id="UP001159427">
    <property type="component" value="Unassembled WGS sequence"/>
</dbReference>
<proteinExistence type="predicted"/>